<dbReference type="PANTHER" id="PTHR13774">
    <property type="entry name" value="PHENAZINE BIOSYNTHESIS PROTEIN"/>
    <property type="match status" value="1"/>
</dbReference>
<dbReference type="Proteomes" id="UP001385951">
    <property type="component" value="Unassembled WGS sequence"/>
</dbReference>
<evidence type="ECO:0000313" key="4">
    <source>
        <dbReference type="Proteomes" id="UP001385951"/>
    </source>
</evidence>
<dbReference type="GO" id="GO:0016853">
    <property type="term" value="F:isomerase activity"/>
    <property type="evidence" value="ECO:0007669"/>
    <property type="project" value="UniProtKB-KW"/>
</dbReference>
<dbReference type="Pfam" id="PF02567">
    <property type="entry name" value="PhzC-PhzF"/>
    <property type="match status" value="2"/>
</dbReference>
<dbReference type="PANTHER" id="PTHR13774:SF17">
    <property type="entry name" value="PHENAZINE BIOSYNTHESIS-LIKE DOMAIN-CONTAINING PROTEIN"/>
    <property type="match status" value="1"/>
</dbReference>
<evidence type="ECO:0000256" key="1">
    <source>
        <dbReference type="ARBA" id="ARBA00008270"/>
    </source>
</evidence>
<dbReference type="InterPro" id="IPR003719">
    <property type="entry name" value="Phenazine_PhzF-like"/>
</dbReference>
<gene>
    <name evidence="3" type="ORF">QCA50_011400</name>
</gene>
<dbReference type="GO" id="GO:0005737">
    <property type="term" value="C:cytoplasm"/>
    <property type="evidence" value="ECO:0007669"/>
    <property type="project" value="TreeGrafter"/>
</dbReference>
<dbReference type="PIRSF" id="PIRSF016184">
    <property type="entry name" value="PhzC_PhzF"/>
    <property type="match status" value="1"/>
</dbReference>
<sequence>MTIAQTQSKTASFVIANAFSKNHFGGNPAAIIFLDFDLPTETLLNIAKNFNQPIATFIFPSDSQPTNATEHAYRVRWFTITDEIFLCGHGTLAAAGAIFSSGFGTILCHYSSPSSPQMEGKLIAKKVGEWVEITLLLRRHNPLDGDEARRLKGVVQRAFGLPPVNVKFVGRGGEGFGHQFIAEIDEKDDLGGRAVDTSVFAESNYNTNIITSASTRGDSLFHSRMFAPVHGIPEDHVCGSAHCSLTTYWAEKTGKGGDQMLAKQVSRRGGDLKVQWLREEGEGAGRVALQGEVLVTMKGELYL</sequence>
<dbReference type="EMBL" id="JASBNA010000020">
    <property type="protein sequence ID" value="KAK7685533.1"/>
    <property type="molecule type" value="Genomic_DNA"/>
</dbReference>
<protein>
    <recommendedName>
        <fullName evidence="5">Phenazine biosynthesis PhzC/PhzF protein</fullName>
    </recommendedName>
</protein>
<evidence type="ECO:0000256" key="2">
    <source>
        <dbReference type="ARBA" id="ARBA00023235"/>
    </source>
</evidence>
<dbReference type="AlphaFoldDB" id="A0AAW0G6E3"/>
<proteinExistence type="inferred from homology"/>
<reference evidence="3 4" key="1">
    <citation type="submission" date="2022-09" db="EMBL/GenBank/DDBJ databases">
        <authorList>
            <person name="Palmer J.M."/>
        </authorList>
    </citation>
    <scope>NUCLEOTIDE SEQUENCE [LARGE SCALE GENOMIC DNA]</scope>
    <source>
        <strain evidence="3 4">DSM 7382</strain>
    </source>
</reference>
<keyword evidence="2" id="KW-0413">Isomerase</keyword>
<evidence type="ECO:0008006" key="5">
    <source>
        <dbReference type="Google" id="ProtNLM"/>
    </source>
</evidence>
<dbReference type="Gene3D" id="3.10.310.10">
    <property type="entry name" value="Diaminopimelate Epimerase, Chain A, domain 1"/>
    <property type="match status" value="2"/>
</dbReference>
<name>A0AAW0G6E3_9APHY</name>
<organism evidence="3 4">
    <name type="scientific">Cerrena zonata</name>
    <dbReference type="NCBI Taxonomy" id="2478898"/>
    <lineage>
        <taxon>Eukaryota</taxon>
        <taxon>Fungi</taxon>
        <taxon>Dikarya</taxon>
        <taxon>Basidiomycota</taxon>
        <taxon>Agaricomycotina</taxon>
        <taxon>Agaricomycetes</taxon>
        <taxon>Polyporales</taxon>
        <taxon>Cerrenaceae</taxon>
        <taxon>Cerrena</taxon>
    </lineage>
</organism>
<evidence type="ECO:0000313" key="3">
    <source>
        <dbReference type="EMBL" id="KAK7685533.1"/>
    </source>
</evidence>
<accession>A0AAW0G6E3</accession>
<comment type="caution">
    <text evidence="3">The sequence shown here is derived from an EMBL/GenBank/DDBJ whole genome shotgun (WGS) entry which is preliminary data.</text>
</comment>
<comment type="similarity">
    <text evidence="1">Belongs to the PhzF family.</text>
</comment>
<keyword evidence="4" id="KW-1185">Reference proteome</keyword>
<dbReference type="SUPFAM" id="SSF54506">
    <property type="entry name" value="Diaminopimelate epimerase-like"/>
    <property type="match status" value="1"/>
</dbReference>